<dbReference type="PANTHER" id="PTHR47592">
    <property type="entry name" value="PBF68 PROTEIN"/>
    <property type="match status" value="1"/>
</dbReference>
<dbReference type="Pfam" id="PF22936">
    <property type="entry name" value="Pol_BBD"/>
    <property type="match status" value="1"/>
</dbReference>
<dbReference type="Pfam" id="PF14223">
    <property type="entry name" value="Retrotran_gag_2"/>
    <property type="match status" value="1"/>
</dbReference>
<dbReference type="RefSeq" id="XP_056698018.1">
    <property type="nucleotide sequence ID" value="XM_056842040.1"/>
</dbReference>
<name>A0ABM3RQW9_SPIOL</name>
<gene>
    <name evidence="3" type="primary">LOC130471749</name>
</gene>
<protein>
    <recommendedName>
        <fullName evidence="1">Retrovirus-related Pol polyprotein from transposon TNT 1-94-like beta-barrel domain-containing protein</fullName>
    </recommendedName>
</protein>
<dbReference type="GeneID" id="130471749"/>
<keyword evidence="2" id="KW-1185">Reference proteome</keyword>
<feature type="domain" description="Retrovirus-related Pol polyprotein from transposon TNT 1-94-like beta-barrel" evidence="1">
    <location>
        <begin position="116"/>
        <end position="157"/>
    </location>
</feature>
<accession>A0ABM3RQW9</accession>
<dbReference type="PANTHER" id="PTHR47592:SF24">
    <property type="entry name" value="BNACNNG30200D PROTEIN"/>
    <property type="match status" value="1"/>
</dbReference>
<dbReference type="Proteomes" id="UP000813463">
    <property type="component" value="Chromosome 4"/>
</dbReference>
<organism evidence="2 3">
    <name type="scientific">Spinacia oleracea</name>
    <name type="common">Spinach</name>
    <dbReference type="NCBI Taxonomy" id="3562"/>
    <lineage>
        <taxon>Eukaryota</taxon>
        <taxon>Viridiplantae</taxon>
        <taxon>Streptophyta</taxon>
        <taxon>Embryophyta</taxon>
        <taxon>Tracheophyta</taxon>
        <taxon>Spermatophyta</taxon>
        <taxon>Magnoliopsida</taxon>
        <taxon>eudicotyledons</taxon>
        <taxon>Gunneridae</taxon>
        <taxon>Pentapetalae</taxon>
        <taxon>Caryophyllales</taxon>
        <taxon>Chenopodiaceae</taxon>
        <taxon>Chenopodioideae</taxon>
        <taxon>Anserineae</taxon>
        <taxon>Spinacia</taxon>
    </lineage>
</organism>
<evidence type="ECO:0000313" key="2">
    <source>
        <dbReference type="Proteomes" id="UP000813463"/>
    </source>
</evidence>
<evidence type="ECO:0000313" key="3">
    <source>
        <dbReference type="RefSeq" id="XP_056698018.1"/>
    </source>
</evidence>
<dbReference type="InterPro" id="IPR054722">
    <property type="entry name" value="PolX-like_BBD"/>
</dbReference>
<reference evidence="3" key="2">
    <citation type="submission" date="2025-08" db="UniProtKB">
        <authorList>
            <consortium name="RefSeq"/>
        </authorList>
    </citation>
    <scope>IDENTIFICATION</scope>
    <source>
        <tissue evidence="3">Leaf</tissue>
    </source>
</reference>
<evidence type="ECO:0000259" key="1">
    <source>
        <dbReference type="Pfam" id="PF22936"/>
    </source>
</evidence>
<reference evidence="2" key="1">
    <citation type="journal article" date="2021" name="Nat. Commun.">
        <title>Genomic analyses provide insights into spinach domestication and the genetic basis of agronomic traits.</title>
        <authorList>
            <person name="Cai X."/>
            <person name="Sun X."/>
            <person name="Xu C."/>
            <person name="Sun H."/>
            <person name="Wang X."/>
            <person name="Ge C."/>
            <person name="Zhang Z."/>
            <person name="Wang Q."/>
            <person name="Fei Z."/>
            <person name="Jiao C."/>
            <person name="Wang Q."/>
        </authorList>
    </citation>
    <scope>NUCLEOTIDE SEQUENCE [LARGE SCALE GENOMIC DNA]</scope>
    <source>
        <strain evidence="2">cv. Varoflay</strain>
    </source>
</reference>
<sequence>MSNALLDIYTGYEHAKNIWDALNRKYGSDDADQIHAYENVCIAMDAKGLCICDITFAIVLIEKLPPSWKDFRNQLMHKRKELTLEELVGHLKIEEEIRIKDKGNSVFSSSAKANLIVGTGATRHICSNKNMFTTYKKIDGENIFMGNSSSSTVKGKGFGHGVLFTLGVKLEIMNKNASASSAKFVKKSFKSIDRQAEVPELVQRDLRLKDEAEEMFFKYKAEVENQLDRNIKRLSSDRGGGNIIEARDAEFF</sequence>
<proteinExistence type="predicted"/>